<dbReference type="PANTHER" id="PTHR30136">
    <property type="entry name" value="HELIX-TURN-HELIX TRANSCRIPTIONAL REGULATOR, ICLR FAMILY"/>
    <property type="match status" value="1"/>
</dbReference>
<gene>
    <name evidence="6" type="ORF">MNQ99_14995</name>
</gene>
<evidence type="ECO:0000256" key="2">
    <source>
        <dbReference type="ARBA" id="ARBA00023125"/>
    </source>
</evidence>
<dbReference type="Pfam" id="PF09339">
    <property type="entry name" value="HTH_IclR"/>
    <property type="match status" value="1"/>
</dbReference>
<reference evidence="6 7" key="1">
    <citation type="submission" date="2022-03" db="EMBL/GenBank/DDBJ databases">
        <title>Isotopic signatures of nitrous oxide derived from detoxification processes.</title>
        <authorList>
            <person name="Behrendt U."/>
            <person name="Buchen C."/>
            <person name="Well R."/>
            <person name="Ulrich A."/>
            <person name="Rohe L."/>
            <person name="Kolb S."/>
            <person name="Schloter M."/>
            <person name="Horn M.A."/>
            <person name="Augustin J."/>
        </authorList>
    </citation>
    <scope>NUCLEOTIDE SEQUENCE [LARGE SCALE GENOMIC DNA]</scope>
    <source>
        <strain evidence="6 7">S4-C24</strain>
    </source>
</reference>
<evidence type="ECO:0000256" key="1">
    <source>
        <dbReference type="ARBA" id="ARBA00023015"/>
    </source>
</evidence>
<dbReference type="InterPro" id="IPR050707">
    <property type="entry name" value="HTH_MetabolicPath_Reg"/>
</dbReference>
<dbReference type="RefSeq" id="WP_241913497.1">
    <property type="nucleotide sequence ID" value="NZ_CP093326.1"/>
</dbReference>
<dbReference type="Pfam" id="PF01614">
    <property type="entry name" value="IclR_C"/>
    <property type="match status" value="1"/>
</dbReference>
<dbReference type="InterPro" id="IPR014757">
    <property type="entry name" value="Tscrpt_reg_IclR_C"/>
</dbReference>
<dbReference type="InterPro" id="IPR005471">
    <property type="entry name" value="Tscrpt_reg_IclR_N"/>
</dbReference>
<dbReference type="PANTHER" id="PTHR30136:SF34">
    <property type="entry name" value="TRANSCRIPTIONAL REGULATOR"/>
    <property type="match status" value="1"/>
</dbReference>
<dbReference type="InterPro" id="IPR036388">
    <property type="entry name" value="WH-like_DNA-bd_sf"/>
</dbReference>
<dbReference type="Gene3D" id="3.30.450.40">
    <property type="match status" value="1"/>
</dbReference>
<proteinExistence type="predicted"/>
<evidence type="ECO:0000256" key="3">
    <source>
        <dbReference type="ARBA" id="ARBA00023163"/>
    </source>
</evidence>
<dbReference type="InterPro" id="IPR029016">
    <property type="entry name" value="GAF-like_dom_sf"/>
</dbReference>
<dbReference type="Gene3D" id="1.10.10.10">
    <property type="entry name" value="Winged helix-like DNA-binding domain superfamily/Winged helix DNA-binding domain"/>
    <property type="match status" value="1"/>
</dbReference>
<name>A0ABY3W7L2_9MICC</name>
<organism evidence="6 7">
    <name type="scientific">Arthrobacter sulfonylureivorans</name>
    <dbReference type="NCBI Taxonomy" id="2486855"/>
    <lineage>
        <taxon>Bacteria</taxon>
        <taxon>Bacillati</taxon>
        <taxon>Actinomycetota</taxon>
        <taxon>Actinomycetes</taxon>
        <taxon>Micrococcales</taxon>
        <taxon>Micrococcaceae</taxon>
        <taxon>Arthrobacter</taxon>
    </lineage>
</organism>
<dbReference type="SUPFAM" id="SSF55781">
    <property type="entry name" value="GAF domain-like"/>
    <property type="match status" value="1"/>
</dbReference>
<keyword evidence="1" id="KW-0805">Transcription regulation</keyword>
<dbReference type="EMBL" id="CP093326">
    <property type="protein sequence ID" value="UNK45230.1"/>
    <property type="molecule type" value="Genomic_DNA"/>
</dbReference>
<feature type="domain" description="HTH iclR-type" evidence="4">
    <location>
        <begin position="16"/>
        <end position="76"/>
    </location>
</feature>
<keyword evidence="7" id="KW-1185">Reference proteome</keyword>
<dbReference type="PROSITE" id="PS51077">
    <property type="entry name" value="HTH_ICLR"/>
    <property type="match status" value="1"/>
</dbReference>
<dbReference type="SMART" id="SM00346">
    <property type="entry name" value="HTH_ICLR"/>
    <property type="match status" value="1"/>
</dbReference>
<keyword evidence="3" id="KW-0804">Transcription</keyword>
<dbReference type="Proteomes" id="UP000829069">
    <property type="component" value="Chromosome"/>
</dbReference>
<accession>A0ABY3W7L2</accession>
<keyword evidence="2" id="KW-0238">DNA-binding</keyword>
<evidence type="ECO:0000259" key="4">
    <source>
        <dbReference type="PROSITE" id="PS51077"/>
    </source>
</evidence>
<protein>
    <submittedName>
        <fullName evidence="6">Helix-turn-helix domain-containing protein</fullName>
    </submittedName>
</protein>
<evidence type="ECO:0000313" key="6">
    <source>
        <dbReference type="EMBL" id="UNK45230.1"/>
    </source>
</evidence>
<sequence length="269" mass="29687">MDQTRFVHPIAPGDYVQSLDKGLAVIKAFNSDRRTMTLTEAAEVTGLSKPSARRFLLTLQALGYVAQEEGRFRLRPRVLDLGGSYLTSGELPGIVNPYLADLNAELREACSVGVLDGDNVVYIARASAQQRIMTFNVQVGTRIDPVITALGRVLLANLPGPELETYLERREQLGTQPQVHQLGGFQDDLTAIRERGWCLMDQEVELGVRTIAAPLHNVDGLVIAGINVAVHTARVSLERLEGEFLPKLLAIRERINETLAEYGPELKNY</sequence>
<evidence type="ECO:0000313" key="7">
    <source>
        <dbReference type="Proteomes" id="UP000829069"/>
    </source>
</evidence>
<dbReference type="InterPro" id="IPR036390">
    <property type="entry name" value="WH_DNA-bd_sf"/>
</dbReference>
<dbReference type="SUPFAM" id="SSF46785">
    <property type="entry name" value="Winged helix' DNA-binding domain"/>
    <property type="match status" value="1"/>
</dbReference>
<feature type="domain" description="IclR-ED" evidence="5">
    <location>
        <begin position="77"/>
        <end position="261"/>
    </location>
</feature>
<dbReference type="PROSITE" id="PS51078">
    <property type="entry name" value="ICLR_ED"/>
    <property type="match status" value="1"/>
</dbReference>
<evidence type="ECO:0000259" key="5">
    <source>
        <dbReference type="PROSITE" id="PS51078"/>
    </source>
</evidence>